<protein>
    <submittedName>
        <fullName evidence="1">Uncharacterized protein</fullName>
    </submittedName>
</protein>
<dbReference type="EMBL" id="CM044701">
    <property type="protein sequence ID" value="KAI5680392.1"/>
    <property type="molecule type" value="Genomic_DNA"/>
</dbReference>
<accession>A0ACC0C610</accession>
<organism evidence="1 2">
    <name type="scientific">Catharanthus roseus</name>
    <name type="common">Madagascar periwinkle</name>
    <name type="synonym">Vinca rosea</name>
    <dbReference type="NCBI Taxonomy" id="4058"/>
    <lineage>
        <taxon>Eukaryota</taxon>
        <taxon>Viridiplantae</taxon>
        <taxon>Streptophyta</taxon>
        <taxon>Embryophyta</taxon>
        <taxon>Tracheophyta</taxon>
        <taxon>Spermatophyta</taxon>
        <taxon>Magnoliopsida</taxon>
        <taxon>eudicotyledons</taxon>
        <taxon>Gunneridae</taxon>
        <taxon>Pentapetalae</taxon>
        <taxon>asterids</taxon>
        <taxon>lamiids</taxon>
        <taxon>Gentianales</taxon>
        <taxon>Apocynaceae</taxon>
        <taxon>Rauvolfioideae</taxon>
        <taxon>Vinceae</taxon>
        <taxon>Catharanthinae</taxon>
        <taxon>Catharanthus</taxon>
    </lineage>
</organism>
<reference evidence="2" key="1">
    <citation type="journal article" date="2023" name="Nat. Plants">
        <title>Single-cell RNA sequencing provides a high-resolution roadmap for understanding the multicellular compartmentation of specialized metabolism.</title>
        <authorList>
            <person name="Sun S."/>
            <person name="Shen X."/>
            <person name="Li Y."/>
            <person name="Li Y."/>
            <person name="Wang S."/>
            <person name="Li R."/>
            <person name="Zhang H."/>
            <person name="Shen G."/>
            <person name="Guo B."/>
            <person name="Wei J."/>
            <person name="Xu J."/>
            <person name="St-Pierre B."/>
            <person name="Chen S."/>
            <person name="Sun C."/>
        </authorList>
    </citation>
    <scope>NUCLEOTIDE SEQUENCE [LARGE SCALE GENOMIC DNA]</scope>
</reference>
<dbReference type="Proteomes" id="UP001060085">
    <property type="component" value="Linkage Group LG01"/>
</dbReference>
<evidence type="ECO:0000313" key="1">
    <source>
        <dbReference type="EMBL" id="KAI5680392.1"/>
    </source>
</evidence>
<keyword evidence="2" id="KW-1185">Reference proteome</keyword>
<proteinExistence type="predicted"/>
<evidence type="ECO:0000313" key="2">
    <source>
        <dbReference type="Proteomes" id="UP001060085"/>
    </source>
</evidence>
<comment type="caution">
    <text evidence="1">The sequence shown here is derived from an EMBL/GenBank/DDBJ whole genome shotgun (WGS) entry which is preliminary data.</text>
</comment>
<sequence>MKNKRSGETNDEVRGQRNLRLNGPDSKKNTKVRKNLQRLGGRGLSLEAFANAKSRSSNYNPALIKKQREFYKNAKYVRKYKKSLKQDEHQSGSVPVTRLSEEQDQYVTKEEDAMIKKKYNKRKNGASLKELYENKREEKEKERLEREGIVKAKEEERKRSEAQRKALRAKMLKRTKTGQPVMKYRIEHLLETLEGSSTTSRLT</sequence>
<name>A0ACC0C610_CATRO</name>
<gene>
    <name evidence="1" type="ORF">M9H77_01619</name>
</gene>